<protein>
    <submittedName>
        <fullName evidence="1">Uncharacterized protein</fullName>
    </submittedName>
</protein>
<dbReference type="OrthoDB" id="2167122at2"/>
<dbReference type="KEGG" id="pbk:Back11_11370"/>
<keyword evidence="2" id="KW-1185">Reference proteome</keyword>
<dbReference type="EMBL" id="AP019308">
    <property type="protein sequence ID" value="BBH19792.1"/>
    <property type="molecule type" value="Genomic_DNA"/>
</dbReference>
<dbReference type="Proteomes" id="UP000275368">
    <property type="component" value="Chromosome"/>
</dbReference>
<reference evidence="1 2" key="1">
    <citation type="submission" date="2018-11" db="EMBL/GenBank/DDBJ databases">
        <title>Complete genome sequence of Paenibacillus baekrokdamisoli strain KCTC 33723.</title>
        <authorList>
            <person name="Kang S.W."/>
            <person name="Lee K.C."/>
            <person name="Kim K.K."/>
            <person name="Kim J.S."/>
            <person name="Kim D.S."/>
            <person name="Ko S.H."/>
            <person name="Yang S.H."/>
            <person name="Lee J.S."/>
        </authorList>
    </citation>
    <scope>NUCLEOTIDE SEQUENCE [LARGE SCALE GENOMIC DNA]</scope>
    <source>
        <strain evidence="1 2">KCTC 33723</strain>
    </source>
</reference>
<dbReference type="RefSeq" id="WP_125654396.1">
    <property type="nucleotide sequence ID" value="NZ_AP019308.1"/>
</dbReference>
<evidence type="ECO:0000313" key="1">
    <source>
        <dbReference type="EMBL" id="BBH19792.1"/>
    </source>
</evidence>
<accession>A0A3G9INI3</accession>
<sequence length="86" mass="10374">MITVNINEVETKELIRQQVADLVKDIDAEMVYWDTNELKRRTCMSWNTIQDLFFFDSRFPKHKIGGKWYFPAKATREFLLVWLSEQ</sequence>
<dbReference type="AlphaFoldDB" id="A0A3G9INI3"/>
<organism evidence="1 2">
    <name type="scientific">Paenibacillus baekrokdamisoli</name>
    <dbReference type="NCBI Taxonomy" id="1712516"/>
    <lineage>
        <taxon>Bacteria</taxon>
        <taxon>Bacillati</taxon>
        <taxon>Bacillota</taxon>
        <taxon>Bacilli</taxon>
        <taxon>Bacillales</taxon>
        <taxon>Paenibacillaceae</taxon>
        <taxon>Paenibacillus</taxon>
    </lineage>
</organism>
<proteinExistence type="predicted"/>
<gene>
    <name evidence="1" type="ORF">Back11_11370</name>
</gene>
<evidence type="ECO:0000313" key="2">
    <source>
        <dbReference type="Proteomes" id="UP000275368"/>
    </source>
</evidence>
<name>A0A3G9INI3_9BACL</name>